<dbReference type="EMBL" id="JACIIU010000004">
    <property type="protein sequence ID" value="MBB6260883.1"/>
    <property type="molecule type" value="Genomic_DNA"/>
</dbReference>
<gene>
    <name evidence="3" type="ORF">FHS77_001424</name>
</gene>
<dbReference type="InterPro" id="IPR013024">
    <property type="entry name" value="GGCT-like"/>
</dbReference>
<dbReference type="Pfam" id="PF04752">
    <property type="entry name" value="ChaC"/>
    <property type="match status" value="1"/>
</dbReference>
<dbReference type="EC" id="4.3.2.7" evidence="1"/>
<dbReference type="RefSeq" id="WP_184221697.1">
    <property type="nucleotide sequence ID" value="NZ_JACIIU010000004.1"/>
</dbReference>
<dbReference type="GO" id="GO:0005737">
    <property type="term" value="C:cytoplasm"/>
    <property type="evidence" value="ECO:0007669"/>
    <property type="project" value="TreeGrafter"/>
</dbReference>
<organism evidence="3 4">
    <name type="scientific">Paenochrobactrum gallinarii</name>
    <dbReference type="NCBI Taxonomy" id="643673"/>
    <lineage>
        <taxon>Bacteria</taxon>
        <taxon>Pseudomonadati</taxon>
        <taxon>Pseudomonadota</taxon>
        <taxon>Alphaproteobacteria</taxon>
        <taxon>Hyphomicrobiales</taxon>
        <taxon>Brucellaceae</taxon>
        <taxon>Paenochrobactrum</taxon>
    </lineage>
</organism>
<dbReference type="GO" id="GO:0006751">
    <property type="term" value="P:glutathione catabolic process"/>
    <property type="evidence" value="ECO:0007669"/>
    <property type="project" value="InterPro"/>
</dbReference>
<dbReference type="AlphaFoldDB" id="A0A841LS20"/>
<dbReference type="PANTHER" id="PTHR12192">
    <property type="entry name" value="CATION TRANSPORT PROTEIN CHAC-RELATED"/>
    <property type="match status" value="1"/>
</dbReference>
<evidence type="ECO:0000256" key="2">
    <source>
        <dbReference type="ARBA" id="ARBA00023239"/>
    </source>
</evidence>
<dbReference type="InterPro" id="IPR036568">
    <property type="entry name" value="GGCT-like_sf"/>
</dbReference>
<sequence>MKDFWVFGYGSLMWRPGFDFIESKRARLHGFHRNLCIYSHVYRGTAENPGLVLGLDEGGFCDGLAFKVAGNESQKVVDYLREREQVNNVYLEKNQTVELEGGLIAEAIVYVADCNHAQYARALSAEKAAGIVASASGNAGPNHEYVKATLEHLQQMGVRDEELERVWHYVCLRQSK</sequence>
<comment type="caution">
    <text evidence="3">The sequence shown here is derived from an EMBL/GenBank/DDBJ whole genome shotgun (WGS) entry which is preliminary data.</text>
</comment>
<dbReference type="InterPro" id="IPR006840">
    <property type="entry name" value="ChaC"/>
</dbReference>
<proteinExistence type="predicted"/>
<dbReference type="Proteomes" id="UP000555393">
    <property type="component" value="Unassembled WGS sequence"/>
</dbReference>
<dbReference type="Gene3D" id="3.10.490.10">
    <property type="entry name" value="Gamma-glutamyl cyclotransferase-like"/>
    <property type="match status" value="1"/>
</dbReference>
<reference evidence="3 4" key="1">
    <citation type="submission" date="2020-08" db="EMBL/GenBank/DDBJ databases">
        <title>Genomic Encyclopedia of Type Strains, Phase IV (KMG-IV): sequencing the most valuable type-strain genomes for metagenomic binning, comparative biology and taxonomic classification.</title>
        <authorList>
            <person name="Goeker M."/>
        </authorList>
    </citation>
    <scope>NUCLEOTIDE SEQUENCE [LARGE SCALE GENOMIC DNA]</scope>
    <source>
        <strain evidence="3 4">DSM 22336</strain>
    </source>
</reference>
<dbReference type="SUPFAM" id="SSF110857">
    <property type="entry name" value="Gamma-glutamyl cyclotransferase-like"/>
    <property type="match status" value="1"/>
</dbReference>
<keyword evidence="2" id="KW-0456">Lyase</keyword>
<evidence type="ECO:0000256" key="1">
    <source>
        <dbReference type="ARBA" id="ARBA00012344"/>
    </source>
</evidence>
<keyword evidence="4" id="KW-1185">Reference proteome</keyword>
<dbReference type="CDD" id="cd06661">
    <property type="entry name" value="GGCT_like"/>
    <property type="match status" value="1"/>
</dbReference>
<dbReference type="GO" id="GO:0061928">
    <property type="term" value="F:glutathione specific gamma-glutamylcyclotransferase activity"/>
    <property type="evidence" value="ECO:0007669"/>
    <property type="project" value="UniProtKB-EC"/>
</dbReference>
<name>A0A841LS20_9HYPH</name>
<evidence type="ECO:0000313" key="4">
    <source>
        <dbReference type="Proteomes" id="UP000555393"/>
    </source>
</evidence>
<accession>A0A841LS20</accession>
<dbReference type="PANTHER" id="PTHR12192:SF2">
    <property type="entry name" value="GLUTATHIONE-SPECIFIC GAMMA-GLUTAMYLCYCLOTRANSFERASE 2"/>
    <property type="match status" value="1"/>
</dbReference>
<evidence type="ECO:0000313" key="3">
    <source>
        <dbReference type="EMBL" id="MBB6260883.1"/>
    </source>
</evidence>
<protein>
    <recommendedName>
        <fullName evidence="1">glutathione-specific gamma-glutamylcyclotransferase</fullName>
        <ecNumber evidence="1">4.3.2.7</ecNumber>
    </recommendedName>
</protein>